<feature type="signal peptide" evidence="10">
    <location>
        <begin position="1"/>
        <end position="25"/>
    </location>
</feature>
<proteinExistence type="inferred from homology"/>
<keyword evidence="6 8" id="KW-0472">Membrane</keyword>
<organism evidence="13 14">
    <name type="scientific">Rubrivirga litoralis</name>
    <dbReference type="NCBI Taxonomy" id="3075598"/>
    <lineage>
        <taxon>Bacteria</taxon>
        <taxon>Pseudomonadati</taxon>
        <taxon>Rhodothermota</taxon>
        <taxon>Rhodothermia</taxon>
        <taxon>Rhodothermales</taxon>
        <taxon>Rubricoccaceae</taxon>
        <taxon>Rubrivirga</taxon>
    </lineage>
</organism>
<dbReference type="InterPro" id="IPR000531">
    <property type="entry name" value="Beta-barrel_TonB"/>
</dbReference>
<dbReference type="Proteomes" id="UP001267426">
    <property type="component" value="Unassembled WGS sequence"/>
</dbReference>
<comment type="subcellular location">
    <subcellularLocation>
        <location evidence="1 8">Cell outer membrane</location>
        <topology evidence="1 8">Multi-pass membrane protein</topology>
    </subcellularLocation>
</comment>
<evidence type="ECO:0000259" key="12">
    <source>
        <dbReference type="Pfam" id="PF07715"/>
    </source>
</evidence>
<reference evidence="13 14" key="1">
    <citation type="submission" date="2023-09" db="EMBL/GenBank/DDBJ databases">
        <authorList>
            <person name="Rey-Velasco X."/>
        </authorList>
    </citation>
    <scope>NUCLEOTIDE SEQUENCE [LARGE SCALE GENOMIC DNA]</scope>
    <source>
        <strain evidence="13 14">F394</strain>
    </source>
</reference>
<dbReference type="Pfam" id="PF07715">
    <property type="entry name" value="Plug"/>
    <property type="match status" value="1"/>
</dbReference>
<comment type="caution">
    <text evidence="13">The sequence shown here is derived from an EMBL/GenBank/DDBJ whole genome shotgun (WGS) entry which is preliminary data.</text>
</comment>
<evidence type="ECO:0000256" key="9">
    <source>
        <dbReference type="RuleBase" id="RU003357"/>
    </source>
</evidence>
<dbReference type="NCBIfam" id="TIGR04056">
    <property type="entry name" value="OMP_RagA_SusC"/>
    <property type="match status" value="1"/>
</dbReference>
<keyword evidence="5 9" id="KW-0798">TonB box</keyword>
<evidence type="ECO:0000256" key="1">
    <source>
        <dbReference type="ARBA" id="ARBA00004571"/>
    </source>
</evidence>
<evidence type="ECO:0000256" key="6">
    <source>
        <dbReference type="ARBA" id="ARBA00023136"/>
    </source>
</evidence>
<evidence type="ECO:0000313" key="14">
    <source>
        <dbReference type="Proteomes" id="UP001267426"/>
    </source>
</evidence>
<dbReference type="InterPro" id="IPR008969">
    <property type="entry name" value="CarboxyPept-like_regulatory"/>
</dbReference>
<evidence type="ECO:0000256" key="7">
    <source>
        <dbReference type="ARBA" id="ARBA00023237"/>
    </source>
</evidence>
<dbReference type="InterPro" id="IPR039426">
    <property type="entry name" value="TonB-dep_rcpt-like"/>
</dbReference>
<dbReference type="SUPFAM" id="SSF49464">
    <property type="entry name" value="Carboxypeptidase regulatory domain-like"/>
    <property type="match status" value="1"/>
</dbReference>
<dbReference type="InterPro" id="IPR012910">
    <property type="entry name" value="Plug_dom"/>
</dbReference>
<keyword evidence="10" id="KW-0732">Signal</keyword>
<feature type="chain" id="PRO_5047179624" evidence="10">
    <location>
        <begin position="26"/>
        <end position="1075"/>
    </location>
</feature>
<dbReference type="Pfam" id="PF00593">
    <property type="entry name" value="TonB_dep_Rec_b-barrel"/>
    <property type="match status" value="1"/>
</dbReference>
<name>A0ABU3BP56_9BACT</name>
<accession>A0ABU3BP56</accession>
<dbReference type="Gene3D" id="2.60.40.1120">
    <property type="entry name" value="Carboxypeptidase-like, regulatory domain"/>
    <property type="match status" value="1"/>
</dbReference>
<dbReference type="NCBIfam" id="TIGR04057">
    <property type="entry name" value="SusC_RagA_signa"/>
    <property type="match status" value="1"/>
</dbReference>
<dbReference type="Gene3D" id="2.40.170.20">
    <property type="entry name" value="TonB-dependent receptor, beta-barrel domain"/>
    <property type="match status" value="1"/>
</dbReference>
<evidence type="ECO:0000256" key="8">
    <source>
        <dbReference type="PROSITE-ProRule" id="PRU01360"/>
    </source>
</evidence>
<dbReference type="InterPro" id="IPR023997">
    <property type="entry name" value="TonB-dep_OMP_SusC/RagA_CS"/>
</dbReference>
<evidence type="ECO:0000256" key="10">
    <source>
        <dbReference type="SAM" id="SignalP"/>
    </source>
</evidence>
<dbReference type="Gene3D" id="2.170.130.10">
    <property type="entry name" value="TonB-dependent receptor, plug domain"/>
    <property type="match status" value="1"/>
</dbReference>
<dbReference type="RefSeq" id="WP_311662384.1">
    <property type="nucleotide sequence ID" value="NZ_JAVRHT010000007.1"/>
</dbReference>
<keyword evidence="14" id="KW-1185">Reference proteome</keyword>
<sequence length="1075" mass="115137">MSRLFTFVVLACAMLVAADAASAQATGTVRGVVTDSTSGVGLPGVSVRLTSDTSVGAATDVNGEYEIRGVPTGAQVLIASYIGYETQTVPVVVGEGETVVDIQLSDSILLGEDVIVTALGIERAERSLGYAAQAVEGDELSKVRETNVISSLSGRVAGANVSQGSTIGGSARIVLRGPSSVSGNNEPLFVVDGIPLDNSNISAPGQSTGGGGYDYGNAASMINPDDIASVSILKGASAGALYGARASNGVILITTKSGRRGQGIGITVNQSVTTESVYNLPPYQNLYGGGSNAPFNVNGQGQQVVDFATDESWGPRLDGRPVRQWYSYDEVNGLMGQTTPWVAAPDNVRDFFDTGVTSNTNLAFSQGGENFNYRLSLTNVSTDGVFPGSQLDRRQVSFNGSLDLTPRLNTTFTGNYINNGAEGRPGTGYDGQNVFLQFNQFGQRQVDLGDGSYSFEYVRPNGVQRGWNWRNPVAGTLQYADNPYWISYVNQQEDSMNRLYGSFAVGYDFTDELNLRTNVQTDYYTQRREERIAFGSQATPQYQEGIYEVQETSARSQLTYETDLTQDVSLNTFGGGEVRYNGYSRNRGITQGGLSVPGLFTLENSVARPFLEDYFEELAVYSLYADATVGYRDLVYVNASLRNDWSSTLPDGDNSYLYPSANVSLVFSELAPLRNQSLLSFGKVRAGFAIVGNDTDPYRVNLTYPLSLPFAGSPLQRLPTTLPNPDLRSEQTTSFEAGLELAFLNGRAGLDFTAYSSQTDDQILAVEVSRSTGYSFQLVNAGTISNRGIELALRATPVLMENGFQWDVNVNAARNVSEVESLLDDLEVYTLGNAPFGARVTAAVGEPYGAIIGNDFVYDASGNKVVNVDADGNFTSYRSNPSQVLGSYLPDWTGGLSTTFSYGGLQLSGLIDAQFGGESYSVTSLFGRYSGILDETVESDIRERGIVPTGVVTLPRGTTPEEAAQLEGTPVGDGAIDAETYFKGTFGLQGAHIFDMSFIRLRELSLGYSIPARYTQQISVQNVTLSLVARNLALLYSKSPFFDPAVALSASNVQGIEAGAYPPVRSLGLSITATL</sequence>
<keyword evidence="3 8" id="KW-1134">Transmembrane beta strand</keyword>
<evidence type="ECO:0000256" key="2">
    <source>
        <dbReference type="ARBA" id="ARBA00022448"/>
    </source>
</evidence>
<protein>
    <submittedName>
        <fullName evidence="13">SusC/RagA family TonB-linked outer membrane protein</fullName>
    </submittedName>
</protein>
<dbReference type="InterPro" id="IPR023996">
    <property type="entry name" value="TonB-dep_OMP_SusC/RagA"/>
</dbReference>
<comment type="similarity">
    <text evidence="8 9">Belongs to the TonB-dependent receptor family.</text>
</comment>
<feature type="domain" description="TonB-dependent receptor-like beta-barrel" evidence="11">
    <location>
        <begin position="461"/>
        <end position="920"/>
    </location>
</feature>
<dbReference type="InterPro" id="IPR037066">
    <property type="entry name" value="Plug_dom_sf"/>
</dbReference>
<evidence type="ECO:0000256" key="4">
    <source>
        <dbReference type="ARBA" id="ARBA00022692"/>
    </source>
</evidence>
<evidence type="ECO:0000259" key="11">
    <source>
        <dbReference type="Pfam" id="PF00593"/>
    </source>
</evidence>
<keyword evidence="7 8" id="KW-0998">Cell outer membrane</keyword>
<evidence type="ECO:0000256" key="3">
    <source>
        <dbReference type="ARBA" id="ARBA00022452"/>
    </source>
</evidence>
<evidence type="ECO:0000256" key="5">
    <source>
        <dbReference type="ARBA" id="ARBA00023077"/>
    </source>
</evidence>
<dbReference type="EMBL" id="JAVRHT010000007">
    <property type="protein sequence ID" value="MDT0631043.1"/>
    <property type="molecule type" value="Genomic_DNA"/>
</dbReference>
<evidence type="ECO:0000313" key="13">
    <source>
        <dbReference type="EMBL" id="MDT0631043.1"/>
    </source>
</evidence>
<dbReference type="PROSITE" id="PS52016">
    <property type="entry name" value="TONB_DEPENDENT_REC_3"/>
    <property type="match status" value="1"/>
</dbReference>
<dbReference type="SUPFAM" id="SSF56935">
    <property type="entry name" value="Porins"/>
    <property type="match status" value="1"/>
</dbReference>
<feature type="domain" description="TonB-dependent receptor plug" evidence="12">
    <location>
        <begin position="126"/>
        <end position="250"/>
    </location>
</feature>
<dbReference type="InterPro" id="IPR036942">
    <property type="entry name" value="Beta-barrel_TonB_sf"/>
</dbReference>
<keyword evidence="2 8" id="KW-0813">Transport</keyword>
<gene>
    <name evidence="13" type="ORF">RM540_04705</name>
</gene>
<dbReference type="Pfam" id="PF13715">
    <property type="entry name" value="CarbopepD_reg_2"/>
    <property type="match status" value="1"/>
</dbReference>
<keyword evidence="4 8" id="KW-0812">Transmembrane</keyword>